<keyword evidence="8" id="KW-0186">Copper</keyword>
<dbReference type="SUPFAM" id="SSF110111">
    <property type="entry name" value="Ctag/Cox11"/>
    <property type="match status" value="1"/>
</dbReference>
<reference evidence="11 12" key="1">
    <citation type="submission" date="2024-04" db="EMBL/GenBank/DDBJ databases">
        <title>Draft genome sequence of Sessilibacter corallicola NBRC 116591.</title>
        <authorList>
            <person name="Miyakawa T."/>
            <person name="Kusuya Y."/>
            <person name="Miura T."/>
        </authorList>
    </citation>
    <scope>NUCLEOTIDE SEQUENCE [LARGE SCALE GENOMIC DNA]</scope>
    <source>
        <strain evidence="11 12">KU-00831-HH</strain>
    </source>
</reference>
<dbReference type="PIRSF" id="PIRSF005413">
    <property type="entry name" value="COX11"/>
    <property type="match status" value="1"/>
</dbReference>
<comment type="function">
    <text evidence="1">Exerts its effect at some terminal stage of cytochrome c oxidase synthesis, probably by being involved in the insertion of the copper B into subunit I.</text>
</comment>
<gene>
    <name evidence="11" type="ORF">NBRC116591_27570</name>
</gene>
<dbReference type="Proteomes" id="UP001465153">
    <property type="component" value="Unassembled WGS sequence"/>
</dbReference>
<dbReference type="NCBIfam" id="NF003465">
    <property type="entry name" value="PRK05089.1"/>
    <property type="match status" value="1"/>
</dbReference>
<keyword evidence="6" id="KW-0735">Signal-anchor</keyword>
<evidence type="ECO:0000256" key="6">
    <source>
        <dbReference type="ARBA" id="ARBA00022968"/>
    </source>
</evidence>
<dbReference type="PANTHER" id="PTHR21320:SF3">
    <property type="entry name" value="CYTOCHROME C OXIDASE ASSEMBLY PROTEIN COX11, MITOCHONDRIAL-RELATED"/>
    <property type="match status" value="1"/>
</dbReference>
<comment type="caution">
    <text evidence="11">The sequence shown here is derived from an EMBL/GenBank/DDBJ whole genome shotgun (WGS) entry which is preliminary data.</text>
</comment>
<evidence type="ECO:0000256" key="7">
    <source>
        <dbReference type="ARBA" id="ARBA00022989"/>
    </source>
</evidence>
<dbReference type="Pfam" id="PF04442">
    <property type="entry name" value="CtaG_Cox11"/>
    <property type="match status" value="1"/>
</dbReference>
<evidence type="ECO:0000313" key="12">
    <source>
        <dbReference type="Proteomes" id="UP001465153"/>
    </source>
</evidence>
<proteinExistence type="inferred from homology"/>
<evidence type="ECO:0000256" key="3">
    <source>
        <dbReference type="ARBA" id="ARBA00009620"/>
    </source>
</evidence>
<organism evidence="11 12">
    <name type="scientific">Sessilibacter corallicola</name>
    <dbReference type="NCBI Taxonomy" id="2904075"/>
    <lineage>
        <taxon>Bacteria</taxon>
        <taxon>Pseudomonadati</taxon>
        <taxon>Pseudomonadota</taxon>
        <taxon>Gammaproteobacteria</taxon>
        <taxon>Cellvibrionales</taxon>
        <taxon>Cellvibrionaceae</taxon>
        <taxon>Sessilibacter</taxon>
    </lineage>
</organism>
<evidence type="ECO:0000256" key="4">
    <source>
        <dbReference type="ARBA" id="ARBA00015384"/>
    </source>
</evidence>
<dbReference type="EMBL" id="BAABWN010000009">
    <property type="protein sequence ID" value="GAA6168946.1"/>
    <property type="molecule type" value="Genomic_DNA"/>
</dbReference>
<dbReference type="RefSeq" id="WP_233088124.1">
    <property type="nucleotide sequence ID" value="NZ_BAABWN010000009.1"/>
</dbReference>
<dbReference type="InterPro" id="IPR007533">
    <property type="entry name" value="Cyt_c_oxidase_assmbl_CtaG"/>
</dbReference>
<keyword evidence="5 10" id="KW-0812">Transmembrane</keyword>
<dbReference type="Gene3D" id="2.60.370.10">
    <property type="entry name" value="Ctag/Cox11"/>
    <property type="match status" value="1"/>
</dbReference>
<evidence type="ECO:0000256" key="9">
    <source>
        <dbReference type="ARBA" id="ARBA00023136"/>
    </source>
</evidence>
<evidence type="ECO:0000256" key="8">
    <source>
        <dbReference type="ARBA" id="ARBA00023008"/>
    </source>
</evidence>
<comment type="subcellular location">
    <subcellularLocation>
        <location evidence="2">Cell inner membrane</location>
        <topology evidence="2">Single-pass type II membrane protein</topology>
        <orientation evidence="2">Periplasmic side</orientation>
    </subcellularLocation>
</comment>
<comment type="similarity">
    <text evidence="3">Belongs to the COX11/CtaG family.</text>
</comment>
<dbReference type="PANTHER" id="PTHR21320">
    <property type="entry name" value="CYTOCHROME C OXIDASE ASSEMBLY PROTEIN COX11-RELATED"/>
    <property type="match status" value="1"/>
</dbReference>
<keyword evidence="7 10" id="KW-1133">Transmembrane helix</keyword>
<evidence type="ECO:0000256" key="2">
    <source>
        <dbReference type="ARBA" id="ARBA00004382"/>
    </source>
</evidence>
<keyword evidence="12" id="KW-1185">Reference proteome</keyword>
<name>A0ABQ0ABD9_9GAMM</name>
<evidence type="ECO:0000256" key="5">
    <source>
        <dbReference type="ARBA" id="ARBA00022692"/>
    </source>
</evidence>
<protein>
    <recommendedName>
        <fullName evidence="4">Cytochrome c oxidase assembly protein CtaG</fullName>
    </recommendedName>
</protein>
<dbReference type="InterPro" id="IPR023471">
    <property type="entry name" value="CtaG/Cox11_dom_sf"/>
</dbReference>
<keyword evidence="9 10" id="KW-0472">Membrane</keyword>
<evidence type="ECO:0000313" key="11">
    <source>
        <dbReference type="EMBL" id="GAA6168946.1"/>
    </source>
</evidence>
<accession>A0ABQ0ABD9</accession>
<evidence type="ECO:0000256" key="1">
    <source>
        <dbReference type="ARBA" id="ARBA00004007"/>
    </source>
</evidence>
<evidence type="ECO:0000256" key="10">
    <source>
        <dbReference type="SAM" id="Phobius"/>
    </source>
</evidence>
<feature type="transmembrane region" description="Helical" evidence="10">
    <location>
        <begin position="21"/>
        <end position="40"/>
    </location>
</feature>
<sequence length="202" mass="22619">MNTSENKNKGAQYHGKLIAKLLFFGVGMFAFAMFLMPPLYDVFCEITGLNGKTGGRYTASLSDMTVENHNRDRSIKVQFIANNNETMPWEFRPNESSVTVEPTQVKQVSYFALNPTQIDMVGQAVPSVVPFEAAQYFHKTECFCFQNQPLSAGEQADLVLQFIIDPDIPDHIHTITLAYTIFDITQYSMNETSGSGIARATH</sequence>